<dbReference type="SUPFAM" id="SSF52949">
    <property type="entry name" value="Macro domain-like"/>
    <property type="match status" value="1"/>
</dbReference>
<evidence type="ECO:0000313" key="2">
    <source>
        <dbReference type="Proteomes" id="UP000001784"/>
    </source>
</evidence>
<dbReference type="RefSeq" id="WP_011700703.1">
    <property type="nucleotide sequence ID" value="NC_008554.1"/>
</dbReference>
<dbReference type="KEGG" id="sfu:Sfum_3918"/>
<evidence type="ECO:0008006" key="3">
    <source>
        <dbReference type="Google" id="ProtNLM"/>
    </source>
</evidence>
<dbReference type="InterPro" id="IPR043472">
    <property type="entry name" value="Macro_dom-like"/>
</dbReference>
<dbReference type="EMBL" id="CP000478">
    <property type="protein sequence ID" value="ABK19587.1"/>
    <property type="molecule type" value="Genomic_DNA"/>
</dbReference>
<evidence type="ECO:0000313" key="1">
    <source>
        <dbReference type="EMBL" id="ABK19587.1"/>
    </source>
</evidence>
<keyword evidence="2" id="KW-1185">Reference proteome</keyword>
<reference evidence="1 2" key="1">
    <citation type="submission" date="2006-10" db="EMBL/GenBank/DDBJ databases">
        <title>Complete sequence of Syntrophobacter fumaroxidans MPOB.</title>
        <authorList>
            <consortium name="US DOE Joint Genome Institute"/>
            <person name="Copeland A."/>
            <person name="Lucas S."/>
            <person name="Lapidus A."/>
            <person name="Barry K."/>
            <person name="Detter J.C."/>
            <person name="Glavina del Rio T."/>
            <person name="Hammon N."/>
            <person name="Israni S."/>
            <person name="Pitluck S."/>
            <person name="Goltsman E.G."/>
            <person name="Martinez M."/>
            <person name="Schmutz J."/>
            <person name="Larimer F."/>
            <person name="Land M."/>
            <person name="Hauser L."/>
            <person name="Kyrpides N."/>
            <person name="Kim E."/>
            <person name="Boone D.R."/>
            <person name="Brockman F."/>
            <person name="Culley D."/>
            <person name="Ferry J."/>
            <person name="Gunsalus R."/>
            <person name="McInerney M.J."/>
            <person name="Morrison M."/>
            <person name="Plugge C."/>
            <person name="Rohlin L."/>
            <person name="Scholten J."/>
            <person name="Sieber J."/>
            <person name="Stams A.J.M."/>
            <person name="Worm P."/>
            <person name="Henstra A.M."/>
            <person name="Richardson P."/>
        </authorList>
    </citation>
    <scope>NUCLEOTIDE SEQUENCE [LARGE SCALE GENOMIC DNA]</scope>
    <source>
        <strain evidence="2">DSM 10017 / MPOB</strain>
    </source>
</reference>
<dbReference type="Gene3D" id="3.40.220.10">
    <property type="entry name" value="Leucine Aminopeptidase, subunit E, domain 1"/>
    <property type="match status" value="1"/>
</dbReference>
<dbReference type="AlphaFoldDB" id="A0LQ85"/>
<dbReference type="Proteomes" id="UP000001784">
    <property type="component" value="Chromosome"/>
</dbReference>
<sequence length="178" mass="20012">MMPQLRLIRGMDRNRTTFGGIVIAAEPYRRPPFQVDAVVAEEDSYMVLSAGPQFHETADHPVRILTAAFTARPVQPGSVMVKHGFPAMIYAIVHDLDREPTWKEEWVSAAFQAIVREAAGHGFQSVALPLLGTVHGTLLPRRSALLLRRVLEKNPPETLKRLWLIVPDYNACEFLDVF</sequence>
<dbReference type="OrthoDB" id="9874081at2"/>
<gene>
    <name evidence="1" type="ordered locus">Sfum_3918</name>
</gene>
<organism evidence="1 2">
    <name type="scientific">Syntrophobacter fumaroxidans (strain DSM 10017 / MPOB)</name>
    <dbReference type="NCBI Taxonomy" id="335543"/>
    <lineage>
        <taxon>Bacteria</taxon>
        <taxon>Pseudomonadati</taxon>
        <taxon>Thermodesulfobacteriota</taxon>
        <taxon>Syntrophobacteria</taxon>
        <taxon>Syntrophobacterales</taxon>
        <taxon>Syntrophobacteraceae</taxon>
        <taxon>Syntrophobacter</taxon>
    </lineage>
</organism>
<dbReference type="HOGENOM" id="CLU_1618241_0_0_7"/>
<dbReference type="STRING" id="335543.Sfum_3918"/>
<name>A0LQ85_SYNFM</name>
<proteinExistence type="predicted"/>
<dbReference type="InParanoid" id="A0LQ85"/>
<protein>
    <recommendedName>
        <fullName evidence="3">Macro domain-containing protein</fullName>
    </recommendedName>
</protein>
<accession>A0LQ85</accession>